<keyword evidence="10" id="KW-0496">Mitochondrion</keyword>
<protein>
    <recommendedName>
        <fullName evidence="2">NADH:ubiquinone reductase (H(+)-translocating)</fullName>
        <ecNumber evidence="2">7.1.1.2</ecNumber>
    </recommendedName>
    <alternativeName>
        <fullName evidence="6">NADH dehydrogenase subunit 5</fullName>
    </alternativeName>
</protein>
<dbReference type="PRINTS" id="PR01434">
    <property type="entry name" value="NADHDHGNASE5"/>
</dbReference>
<dbReference type="EMBL" id="MN200359">
    <property type="protein sequence ID" value="QEL51330.1"/>
    <property type="molecule type" value="Genomic_DNA"/>
</dbReference>
<feature type="transmembrane region" description="Helical" evidence="8">
    <location>
        <begin position="158"/>
        <end position="185"/>
    </location>
</feature>
<evidence type="ECO:0000259" key="9">
    <source>
        <dbReference type="Pfam" id="PF00361"/>
    </source>
</evidence>
<dbReference type="AlphaFoldDB" id="A0A5C1D7T9"/>
<evidence type="ECO:0000256" key="8">
    <source>
        <dbReference type="SAM" id="Phobius"/>
    </source>
</evidence>
<evidence type="ECO:0000256" key="3">
    <source>
        <dbReference type="ARBA" id="ARBA00022692"/>
    </source>
</evidence>
<comment type="subcellular location">
    <subcellularLocation>
        <location evidence="1">Membrane</location>
        <topology evidence="1">Multi-pass membrane protein</topology>
    </subcellularLocation>
</comment>
<dbReference type="GO" id="GO:0016020">
    <property type="term" value="C:membrane"/>
    <property type="evidence" value="ECO:0007669"/>
    <property type="project" value="UniProtKB-SubCell"/>
</dbReference>
<evidence type="ECO:0000313" key="10">
    <source>
        <dbReference type="EMBL" id="QEL51330.1"/>
    </source>
</evidence>
<dbReference type="Pfam" id="PF00361">
    <property type="entry name" value="Proton_antipo_M"/>
    <property type="match status" value="1"/>
</dbReference>
<feature type="domain" description="NADH:quinone oxidoreductase/Mrp antiporter transmembrane" evidence="9">
    <location>
        <begin position="95"/>
        <end position="365"/>
    </location>
</feature>
<dbReference type="PANTHER" id="PTHR42829">
    <property type="entry name" value="NADH-UBIQUINONE OXIDOREDUCTASE CHAIN 5"/>
    <property type="match status" value="1"/>
</dbReference>
<dbReference type="GO" id="GO:0003954">
    <property type="term" value="F:NADH dehydrogenase activity"/>
    <property type="evidence" value="ECO:0007669"/>
    <property type="project" value="TreeGrafter"/>
</dbReference>
<feature type="transmembrane region" description="Helical" evidence="8">
    <location>
        <begin position="394"/>
        <end position="415"/>
    </location>
</feature>
<keyword evidence="4 8" id="KW-1133">Transmembrane helix</keyword>
<feature type="transmembrane region" description="Helical" evidence="8">
    <location>
        <begin position="46"/>
        <end position="65"/>
    </location>
</feature>
<feature type="transmembrane region" description="Helical" evidence="8">
    <location>
        <begin position="351"/>
        <end position="373"/>
    </location>
</feature>
<gene>
    <name evidence="10" type="primary">nad5</name>
</gene>
<feature type="transmembrane region" description="Helical" evidence="8">
    <location>
        <begin position="197"/>
        <end position="215"/>
    </location>
</feature>
<dbReference type="InterPro" id="IPR001750">
    <property type="entry name" value="ND/Mrp_TM"/>
</dbReference>
<feature type="transmembrane region" description="Helical" evidence="8">
    <location>
        <begin position="221"/>
        <end position="242"/>
    </location>
</feature>
<accession>A0A5C1D7T9</accession>
<dbReference type="GO" id="GO:0008137">
    <property type="term" value="F:NADH dehydrogenase (ubiquinone) activity"/>
    <property type="evidence" value="ECO:0007669"/>
    <property type="project" value="UniProtKB-EC"/>
</dbReference>
<geneLocation type="mitochondrion" evidence="10"/>
<organism evidence="10">
    <name type="scientific">Postharmostomum commutatum</name>
    <dbReference type="NCBI Taxonomy" id="2336775"/>
    <lineage>
        <taxon>Eukaryota</taxon>
        <taxon>Metazoa</taxon>
        <taxon>Spiralia</taxon>
        <taxon>Lophotrochozoa</taxon>
        <taxon>Platyhelminthes</taxon>
        <taxon>Trematoda</taxon>
        <taxon>Digenea</taxon>
        <taxon>Diplostomida</taxon>
        <taxon>Brachylaimoidea</taxon>
        <taxon>Brachylaimidae</taxon>
        <taxon>Postharmostomum</taxon>
    </lineage>
</organism>
<feature type="transmembrane region" description="Helical" evidence="8">
    <location>
        <begin position="491"/>
        <end position="520"/>
    </location>
</feature>
<dbReference type="InterPro" id="IPR003945">
    <property type="entry name" value="NU5C-like"/>
</dbReference>
<feature type="transmembrane region" description="Helical" evidence="8">
    <location>
        <begin position="127"/>
        <end position="152"/>
    </location>
</feature>
<evidence type="ECO:0000256" key="2">
    <source>
        <dbReference type="ARBA" id="ARBA00012944"/>
    </source>
</evidence>
<evidence type="ECO:0000256" key="5">
    <source>
        <dbReference type="ARBA" id="ARBA00023136"/>
    </source>
</evidence>
<feature type="transmembrane region" description="Helical" evidence="8">
    <location>
        <begin position="100"/>
        <end position="120"/>
    </location>
</feature>
<proteinExistence type="predicted"/>
<keyword evidence="5 8" id="KW-0472">Membrane</keyword>
<dbReference type="GO" id="GO:0042773">
    <property type="term" value="P:ATP synthesis coupled electron transport"/>
    <property type="evidence" value="ECO:0007669"/>
    <property type="project" value="InterPro"/>
</dbReference>
<dbReference type="EC" id="7.1.1.2" evidence="2"/>
<keyword evidence="3 8" id="KW-0812">Transmembrane</keyword>
<evidence type="ECO:0000256" key="7">
    <source>
        <dbReference type="ARBA" id="ARBA00049551"/>
    </source>
</evidence>
<feature type="transmembrane region" description="Helical" evidence="8">
    <location>
        <begin position="454"/>
        <end position="471"/>
    </location>
</feature>
<feature type="transmembrane region" description="Helical" evidence="8">
    <location>
        <begin position="77"/>
        <end position="94"/>
    </location>
</feature>
<comment type="catalytic activity">
    <reaction evidence="7">
        <text>a ubiquinone + NADH + 5 H(+)(in) = a ubiquinol + NAD(+) + 4 H(+)(out)</text>
        <dbReference type="Rhea" id="RHEA:29091"/>
        <dbReference type="Rhea" id="RHEA-COMP:9565"/>
        <dbReference type="Rhea" id="RHEA-COMP:9566"/>
        <dbReference type="ChEBI" id="CHEBI:15378"/>
        <dbReference type="ChEBI" id="CHEBI:16389"/>
        <dbReference type="ChEBI" id="CHEBI:17976"/>
        <dbReference type="ChEBI" id="CHEBI:57540"/>
        <dbReference type="ChEBI" id="CHEBI:57945"/>
        <dbReference type="EC" id="7.1.1.2"/>
    </reaction>
</comment>
<sequence>MFVLLSVVFSAIGFVYLSSCMSGSFEAGLYSFVYNSLSFVWVVDQVSLISACMLIICSSFALIYCSHYFWHDENGLSLFKLVVMFVGVMMFLIFSNSLVLSLIFWEYLGFVSFLLILFYSNMSSLRAALITLASSRFGDVALFVVLAVILRYDVDVVYFGWVLLVGILLVLLTKSASFPFVAWLLEAMRAPTPVSSLVHSSTLVAAGVWFCLRYVDLVNGVCIVWLFIFSIVSILISGWCAYKYEDLKKIVALSTCNNIAWCLVFFVCGSVDLALYQLISHGVSKCFLFMLVGDVMSGSGGSQSAAGVYLTRYYGRCGTFLLGFLILSLCGLPFIGIFFSKHYMFGSLCGVTWNVVCGCFVFLGFLLSYVYSFRFVFLLCDSVRGLSLGWSSNFFLIAGLVVLGSVINLVCVGSMEEANLLGVYGSVGFLLIQVLGAYWGWLGYSKSVASIWDYWLWGNSLVVAWCYWLFWKVQSVFKLGIYRWEILLVKLVSSLLFLRLSIYSVSAVVAGLVFILFFVVF</sequence>
<evidence type="ECO:0000256" key="4">
    <source>
        <dbReference type="ARBA" id="ARBA00022989"/>
    </source>
</evidence>
<dbReference type="PANTHER" id="PTHR42829:SF2">
    <property type="entry name" value="NADH-UBIQUINONE OXIDOREDUCTASE CHAIN 5"/>
    <property type="match status" value="1"/>
</dbReference>
<reference evidence="10" key="1">
    <citation type="submission" date="2019-07" db="EMBL/GenBank/DDBJ databases">
        <title>The Complete Mitochondrial Genome of the Caecal Fluke of Poultry, Postharmostomum commutatum, as the First Representative from the Superfamily Brachylaimoidea.</title>
        <authorList>
            <person name="Fu Y.-T."/>
            <person name="Jin Y.-C."/>
            <person name="Liu G.-H."/>
        </authorList>
    </citation>
    <scope>NUCLEOTIDE SEQUENCE</scope>
    <source>
        <strain evidence="10">Hunan</strain>
    </source>
</reference>
<feature type="transmembrane region" description="Helical" evidence="8">
    <location>
        <begin position="421"/>
        <end position="442"/>
    </location>
</feature>
<evidence type="ECO:0000256" key="6">
    <source>
        <dbReference type="ARBA" id="ARBA00031027"/>
    </source>
</evidence>
<evidence type="ECO:0000256" key="1">
    <source>
        <dbReference type="ARBA" id="ARBA00004141"/>
    </source>
</evidence>
<dbReference type="GO" id="GO:0015990">
    <property type="term" value="P:electron transport coupled proton transport"/>
    <property type="evidence" value="ECO:0007669"/>
    <property type="project" value="TreeGrafter"/>
</dbReference>
<name>A0A5C1D7T9_9TREM</name>
<feature type="transmembrane region" description="Helical" evidence="8">
    <location>
        <begin position="313"/>
        <end position="339"/>
    </location>
</feature>